<sequence length="258" mass="26463">MSIRSAITLFLAVVVITACASTEVTERQRYNGERLPRPERIIIHDFTANPAEVPPGSAFADHTAGAVAPTADQLAVTRKLGAEVAKELVAKLSDSGLPAVRAAGQPAPAINDIVIRGYFVSVDKGSAAERVLVGFGAGDAKLMTAVEGYQMTSQGLRLLGSAEVKSGGGKMPGVVVPLAVLAATANPIGLIVGGAVKAAGEIDGSATIEGSAKRTADEIAAQLKEAAEKQGWIPASTASAYRFSATDATHFRQEVSQG</sequence>
<dbReference type="InterPro" id="IPR025522">
    <property type="entry name" value="DUF4410"/>
</dbReference>
<reference evidence="1" key="1">
    <citation type="submission" date="2018-07" db="EMBL/GenBank/DDBJ databases">
        <authorList>
            <person name="Quirk P.G."/>
            <person name="Krulwich T.A."/>
        </authorList>
    </citation>
    <scope>NUCLEOTIDE SEQUENCE</scope>
</reference>
<name>A0A380TFS7_9ZZZZ</name>
<dbReference type="PROSITE" id="PS51257">
    <property type="entry name" value="PROKAR_LIPOPROTEIN"/>
    <property type="match status" value="1"/>
</dbReference>
<protein>
    <recommendedName>
        <fullName evidence="2">DUF4410 domain-containing protein</fullName>
    </recommendedName>
</protein>
<evidence type="ECO:0000313" key="1">
    <source>
        <dbReference type="EMBL" id="SUS06591.1"/>
    </source>
</evidence>
<proteinExistence type="predicted"/>
<evidence type="ECO:0008006" key="2">
    <source>
        <dbReference type="Google" id="ProtNLM"/>
    </source>
</evidence>
<dbReference type="AlphaFoldDB" id="A0A380TFS7"/>
<gene>
    <name evidence="1" type="ORF">DF3PB_300003</name>
</gene>
<organism evidence="1">
    <name type="scientific">metagenome</name>
    <dbReference type="NCBI Taxonomy" id="256318"/>
    <lineage>
        <taxon>unclassified sequences</taxon>
        <taxon>metagenomes</taxon>
    </lineage>
</organism>
<accession>A0A380TFS7</accession>
<dbReference type="EMBL" id="UIDG01000224">
    <property type="protein sequence ID" value="SUS06591.1"/>
    <property type="molecule type" value="Genomic_DNA"/>
</dbReference>
<dbReference type="Pfam" id="PF14366">
    <property type="entry name" value="DUF4410"/>
    <property type="match status" value="1"/>
</dbReference>